<feature type="region of interest" description="Disordered" evidence="1">
    <location>
        <begin position="25"/>
        <end position="48"/>
    </location>
</feature>
<evidence type="ECO:0000313" key="2">
    <source>
        <dbReference type="EMBL" id="GIY34382.1"/>
    </source>
</evidence>
<dbReference type="EMBL" id="BPLQ01008057">
    <property type="protein sequence ID" value="GIY34382.1"/>
    <property type="molecule type" value="Genomic_DNA"/>
</dbReference>
<proteinExistence type="predicted"/>
<protein>
    <submittedName>
        <fullName evidence="2">Uncharacterized protein</fullName>
    </submittedName>
</protein>
<evidence type="ECO:0000313" key="3">
    <source>
        <dbReference type="Proteomes" id="UP001054837"/>
    </source>
</evidence>
<dbReference type="AlphaFoldDB" id="A0AAV4SPN8"/>
<comment type="caution">
    <text evidence="2">The sequence shown here is derived from an EMBL/GenBank/DDBJ whole genome shotgun (WGS) entry which is preliminary data.</text>
</comment>
<gene>
    <name evidence="2" type="ORF">CDAR_35401</name>
</gene>
<evidence type="ECO:0000256" key="1">
    <source>
        <dbReference type="SAM" id="MobiDB-lite"/>
    </source>
</evidence>
<organism evidence="2 3">
    <name type="scientific">Caerostris darwini</name>
    <dbReference type="NCBI Taxonomy" id="1538125"/>
    <lineage>
        <taxon>Eukaryota</taxon>
        <taxon>Metazoa</taxon>
        <taxon>Ecdysozoa</taxon>
        <taxon>Arthropoda</taxon>
        <taxon>Chelicerata</taxon>
        <taxon>Arachnida</taxon>
        <taxon>Araneae</taxon>
        <taxon>Araneomorphae</taxon>
        <taxon>Entelegynae</taxon>
        <taxon>Araneoidea</taxon>
        <taxon>Araneidae</taxon>
        <taxon>Caerostris</taxon>
    </lineage>
</organism>
<name>A0AAV4SPN8_9ARAC</name>
<dbReference type="Proteomes" id="UP001054837">
    <property type="component" value="Unassembled WGS sequence"/>
</dbReference>
<accession>A0AAV4SPN8</accession>
<sequence>MSLSLSPVRAPFATVSNFISRLQRPHNSFSSSEWNPTLAESKPGAKEGAVSRVDRFLFQRVEKFILRFRSEGGAFSVFLRLEEGVGSRTESGGNII</sequence>
<reference evidence="2 3" key="1">
    <citation type="submission" date="2021-06" db="EMBL/GenBank/DDBJ databases">
        <title>Caerostris darwini draft genome.</title>
        <authorList>
            <person name="Kono N."/>
            <person name="Arakawa K."/>
        </authorList>
    </citation>
    <scope>NUCLEOTIDE SEQUENCE [LARGE SCALE GENOMIC DNA]</scope>
</reference>
<keyword evidence="3" id="KW-1185">Reference proteome</keyword>
<feature type="compositionally biased region" description="Polar residues" evidence="1">
    <location>
        <begin position="25"/>
        <end position="35"/>
    </location>
</feature>